<dbReference type="Pfam" id="PF00903">
    <property type="entry name" value="Glyoxalase"/>
    <property type="match status" value="1"/>
</dbReference>
<dbReference type="PROSITE" id="PS51819">
    <property type="entry name" value="VOC"/>
    <property type="match status" value="2"/>
</dbReference>
<comment type="similarity">
    <text evidence="1">Belongs to the extradiol ring-cleavage dioxygenase family.</text>
</comment>
<keyword evidence="7" id="KW-0560">Oxidoreductase</keyword>
<evidence type="ECO:0000256" key="2">
    <source>
        <dbReference type="ARBA" id="ARBA00011881"/>
    </source>
</evidence>
<comment type="caution">
    <text evidence="9">The sequence shown here is derived from an EMBL/GenBank/DDBJ whole genome shotgun (WGS) entry which is preliminary data.</text>
</comment>
<dbReference type="Gene3D" id="3.10.180.10">
    <property type="entry name" value="2,3-Dihydroxybiphenyl 1,2-Dioxygenase, domain 1"/>
    <property type="match status" value="2"/>
</dbReference>
<evidence type="ECO:0000256" key="3">
    <source>
        <dbReference type="ARBA" id="ARBA00022723"/>
    </source>
</evidence>
<evidence type="ECO:0000256" key="4">
    <source>
        <dbReference type="ARBA" id="ARBA00022737"/>
    </source>
</evidence>
<evidence type="ECO:0000259" key="8">
    <source>
        <dbReference type="PROSITE" id="PS51819"/>
    </source>
</evidence>
<name>A0ABW0TKA6_9BACL</name>
<evidence type="ECO:0000256" key="1">
    <source>
        <dbReference type="ARBA" id="ARBA00008784"/>
    </source>
</evidence>
<evidence type="ECO:0000313" key="9">
    <source>
        <dbReference type="EMBL" id="MFC5589350.1"/>
    </source>
</evidence>
<accession>A0ABW0TKA6</accession>
<dbReference type="EMBL" id="JBHSNO010000005">
    <property type="protein sequence ID" value="MFC5589350.1"/>
    <property type="molecule type" value="Genomic_DNA"/>
</dbReference>
<sequence>MNPEIAKLGHVSLVTPNLEKSLWFFHEVIGLEITERSSDTVYLRAYGEFEHHSLVLKAGDRAYMDHIGWRVKRPEDVELFERMLKASGTEVQKVLKGQEAGQGDAIRFQMPTGHNLELYYDVEKPLAPEGERSVLKNQTHKAWNRGISPRRIDHVNVWTSHDPGTAHNWLADQLGFKMREYIRVNNEQVLAGWMSVTPLVHDIAVMAEPNAPTPARFHHVAYWLDNAQDVLRACDILREHGIVPDSGPGKHGISQALFTYVQDPGSGHRVELFSNSYLIFDPDWEPIEWTEKDMDLGLTYWGPTEYVPHQNNHPMDQTTEALSQLSPLAALSKG</sequence>
<dbReference type="InterPro" id="IPR004360">
    <property type="entry name" value="Glyas_Fos-R_dOase_dom"/>
</dbReference>
<feature type="domain" description="VOC" evidence="8">
    <location>
        <begin position="7"/>
        <end position="121"/>
    </location>
</feature>
<dbReference type="SUPFAM" id="SSF54593">
    <property type="entry name" value="Glyoxalase/Bleomycin resistance protein/Dihydroxybiphenyl dioxygenase"/>
    <property type="match status" value="1"/>
</dbReference>
<dbReference type="RefSeq" id="WP_381433889.1">
    <property type="nucleotide sequence ID" value="NZ_JBHSNO010000005.1"/>
</dbReference>
<keyword evidence="6" id="KW-0223">Dioxygenase</keyword>
<dbReference type="Pfam" id="PF22247">
    <property type="entry name" value="Diox-like_N"/>
    <property type="match status" value="1"/>
</dbReference>
<dbReference type="InterPro" id="IPR037523">
    <property type="entry name" value="VOC_core"/>
</dbReference>
<dbReference type="Proteomes" id="UP001596109">
    <property type="component" value="Unassembled WGS sequence"/>
</dbReference>
<comment type="subunit">
    <text evidence="2">Homotetramer.</text>
</comment>
<organism evidence="9 10">
    <name type="scientific">Sporosarcina soli</name>
    <dbReference type="NCBI Taxonomy" id="334736"/>
    <lineage>
        <taxon>Bacteria</taxon>
        <taxon>Bacillati</taxon>
        <taxon>Bacillota</taxon>
        <taxon>Bacilli</taxon>
        <taxon>Bacillales</taxon>
        <taxon>Caryophanaceae</taxon>
        <taxon>Sporosarcina</taxon>
    </lineage>
</organism>
<dbReference type="InterPro" id="IPR050383">
    <property type="entry name" value="GlyoxalaseI/FosfomycinResist"/>
</dbReference>
<keyword evidence="4" id="KW-0677">Repeat</keyword>
<proteinExistence type="inferred from homology"/>
<evidence type="ECO:0000313" key="10">
    <source>
        <dbReference type="Proteomes" id="UP001596109"/>
    </source>
</evidence>
<keyword evidence="10" id="KW-1185">Reference proteome</keyword>
<dbReference type="PANTHER" id="PTHR21366">
    <property type="entry name" value="GLYOXALASE FAMILY PROTEIN"/>
    <property type="match status" value="1"/>
</dbReference>
<gene>
    <name evidence="9" type="ORF">ACFPRA_10655</name>
</gene>
<dbReference type="InterPro" id="IPR054560">
    <property type="entry name" value="XylE-like_N"/>
</dbReference>
<reference evidence="10" key="1">
    <citation type="journal article" date="2019" name="Int. J. Syst. Evol. Microbiol.">
        <title>The Global Catalogue of Microorganisms (GCM) 10K type strain sequencing project: providing services to taxonomists for standard genome sequencing and annotation.</title>
        <authorList>
            <consortium name="The Broad Institute Genomics Platform"/>
            <consortium name="The Broad Institute Genome Sequencing Center for Infectious Disease"/>
            <person name="Wu L."/>
            <person name="Ma J."/>
        </authorList>
    </citation>
    <scope>NUCLEOTIDE SEQUENCE [LARGE SCALE GENOMIC DNA]</scope>
    <source>
        <strain evidence="10">CGMCC 4.1434</strain>
    </source>
</reference>
<dbReference type="InterPro" id="IPR029068">
    <property type="entry name" value="Glyas_Bleomycin-R_OHBP_Dase"/>
</dbReference>
<feature type="domain" description="VOC" evidence="8">
    <location>
        <begin position="151"/>
        <end position="275"/>
    </location>
</feature>
<evidence type="ECO:0000256" key="7">
    <source>
        <dbReference type="ARBA" id="ARBA00023002"/>
    </source>
</evidence>
<keyword evidence="3" id="KW-0479">Metal-binding</keyword>
<evidence type="ECO:0000256" key="5">
    <source>
        <dbReference type="ARBA" id="ARBA00022797"/>
    </source>
</evidence>
<protein>
    <submittedName>
        <fullName evidence="9">VOC family protein</fullName>
    </submittedName>
</protein>
<evidence type="ECO:0000256" key="6">
    <source>
        <dbReference type="ARBA" id="ARBA00022964"/>
    </source>
</evidence>
<keyword evidence="5" id="KW-0058">Aromatic hydrocarbons catabolism</keyword>